<gene>
    <name evidence="1" type="ORF">ENW73_00885</name>
</gene>
<accession>A0A7C6A7V9</accession>
<dbReference type="AlphaFoldDB" id="A0A7C6A7V9"/>
<evidence type="ECO:0008006" key="2">
    <source>
        <dbReference type="Google" id="ProtNLM"/>
    </source>
</evidence>
<organism evidence="1">
    <name type="scientific">candidate division WOR-3 bacterium</name>
    <dbReference type="NCBI Taxonomy" id="2052148"/>
    <lineage>
        <taxon>Bacteria</taxon>
        <taxon>Bacteria division WOR-3</taxon>
    </lineage>
</organism>
<reference evidence="1" key="1">
    <citation type="journal article" date="2020" name="mSystems">
        <title>Genome- and Community-Level Interaction Insights into Carbon Utilization and Element Cycling Functions of Hydrothermarchaeota in Hydrothermal Sediment.</title>
        <authorList>
            <person name="Zhou Z."/>
            <person name="Liu Y."/>
            <person name="Xu W."/>
            <person name="Pan J."/>
            <person name="Luo Z.H."/>
            <person name="Li M."/>
        </authorList>
    </citation>
    <scope>NUCLEOTIDE SEQUENCE [LARGE SCALE GENOMIC DNA]</scope>
    <source>
        <strain evidence="1">SpSt-876</strain>
    </source>
</reference>
<dbReference type="EMBL" id="DTLI01000022">
    <property type="protein sequence ID" value="HHS51410.1"/>
    <property type="molecule type" value="Genomic_DNA"/>
</dbReference>
<sequence length="75" mass="8644">MSNELQPIEEIEKIYPNEWVLIVDCETDEATTSVIRGRVVAHGRKREIYEKVVNYTGKVSIRYTGKLPEDVGVMF</sequence>
<protein>
    <recommendedName>
        <fullName evidence="2">DUF5678 domain-containing protein</fullName>
    </recommendedName>
</protein>
<proteinExistence type="predicted"/>
<comment type="caution">
    <text evidence="1">The sequence shown here is derived from an EMBL/GenBank/DDBJ whole genome shotgun (WGS) entry which is preliminary data.</text>
</comment>
<evidence type="ECO:0000313" key="1">
    <source>
        <dbReference type="EMBL" id="HHS51410.1"/>
    </source>
</evidence>
<name>A0A7C6A7V9_UNCW3</name>